<evidence type="ECO:0000313" key="2">
    <source>
        <dbReference type="Proteomes" id="UP000801492"/>
    </source>
</evidence>
<keyword evidence="2" id="KW-1185">Reference proteome</keyword>
<dbReference type="AlphaFoldDB" id="A0A8K0CR57"/>
<sequence length="188" mass="21345">MDEFCDNLEEVYDDNGFTANRRFNVDERGLTIGFSCYMSEFLMKGAPAGLFGKAHPFGWIQTHFKYFVYYVKPTEASSVLLLLDGHLSYTKNIELVELARKTTCNIVTPTALQKIRMWLRQNNRPLTAYDIAELRGNAYGKYQTGNTAAKGFSVGGLYPFNRHIFTKEDYLATADESSCDISKLVETL</sequence>
<dbReference type="EMBL" id="VTPC01062560">
    <property type="protein sequence ID" value="KAF2889787.1"/>
    <property type="molecule type" value="Genomic_DNA"/>
</dbReference>
<name>A0A8K0CR57_IGNLU</name>
<dbReference type="Proteomes" id="UP000801492">
    <property type="component" value="Unassembled WGS sequence"/>
</dbReference>
<evidence type="ECO:0008006" key="3">
    <source>
        <dbReference type="Google" id="ProtNLM"/>
    </source>
</evidence>
<evidence type="ECO:0000313" key="1">
    <source>
        <dbReference type="EMBL" id="KAF2889787.1"/>
    </source>
</evidence>
<comment type="caution">
    <text evidence="1">The sequence shown here is derived from an EMBL/GenBank/DDBJ whole genome shotgun (WGS) entry which is preliminary data.</text>
</comment>
<reference evidence="1" key="1">
    <citation type="submission" date="2019-08" db="EMBL/GenBank/DDBJ databases">
        <title>The genome of the North American firefly Photinus pyralis.</title>
        <authorList>
            <consortium name="Photinus pyralis genome working group"/>
            <person name="Fallon T.R."/>
            <person name="Sander Lower S.E."/>
            <person name="Weng J.-K."/>
        </authorList>
    </citation>
    <scope>NUCLEOTIDE SEQUENCE</scope>
    <source>
        <strain evidence="1">TRF0915ILg1</strain>
        <tissue evidence="1">Whole body</tissue>
    </source>
</reference>
<organism evidence="1 2">
    <name type="scientific">Ignelater luminosus</name>
    <name type="common">Cucubano</name>
    <name type="synonym">Pyrophorus luminosus</name>
    <dbReference type="NCBI Taxonomy" id="2038154"/>
    <lineage>
        <taxon>Eukaryota</taxon>
        <taxon>Metazoa</taxon>
        <taxon>Ecdysozoa</taxon>
        <taxon>Arthropoda</taxon>
        <taxon>Hexapoda</taxon>
        <taxon>Insecta</taxon>
        <taxon>Pterygota</taxon>
        <taxon>Neoptera</taxon>
        <taxon>Endopterygota</taxon>
        <taxon>Coleoptera</taxon>
        <taxon>Polyphaga</taxon>
        <taxon>Elateriformia</taxon>
        <taxon>Elateroidea</taxon>
        <taxon>Elateridae</taxon>
        <taxon>Agrypninae</taxon>
        <taxon>Pyrophorini</taxon>
        <taxon>Ignelater</taxon>
    </lineage>
</organism>
<proteinExistence type="predicted"/>
<dbReference type="OrthoDB" id="6781371at2759"/>
<protein>
    <recommendedName>
        <fullName evidence="3">DDE-1 domain-containing protein</fullName>
    </recommendedName>
</protein>
<accession>A0A8K0CR57</accession>
<gene>
    <name evidence="1" type="ORF">ILUMI_16386</name>
</gene>